<dbReference type="Proteomes" id="UP000235672">
    <property type="component" value="Unassembled WGS sequence"/>
</dbReference>
<dbReference type="GO" id="GO:1990423">
    <property type="term" value="C:RZZ complex"/>
    <property type="evidence" value="ECO:0007669"/>
    <property type="project" value="TreeGrafter"/>
</dbReference>
<feature type="domain" description="ZW10 C-terminal helical" evidence="2">
    <location>
        <begin position="676"/>
        <end position="815"/>
    </location>
</feature>
<organism evidence="3 4">
    <name type="scientific">Hyaloscypha hepaticicola</name>
    <dbReference type="NCBI Taxonomy" id="2082293"/>
    <lineage>
        <taxon>Eukaryota</taxon>
        <taxon>Fungi</taxon>
        <taxon>Dikarya</taxon>
        <taxon>Ascomycota</taxon>
        <taxon>Pezizomycotina</taxon>
        <taxon>Leotiomycetes</taxon>
        <taxon>Helotiales</taxon>
        <taxon>Hyaloscyphaceae</taxon>
        <taxon>Hyaloscypha</taxon>
    </lineage>
</organism>
<dbReference type="EMBL" id="KZ613511">
    <property type="protein sequence ID" value="PMD15693.1"/>
    <property type="molecule type" value="Genomic_DNA"/>
</dbReference>
<evidence type="ECO:0000259" key="2">
    <source>
        <dbReference type="Pfam" id="PF22766"/>
    </source>
</evidence>
<keyword evidence="4" id="KW-1185">Reference proteome</keyword>
<dbReference type="Pfam" id="PF22766">
    <property type="entry name" value="ZW10_C2"/>
    <property type="match status" value="1"/>
</dbReference>
<dbReference type="OrthoDB" id="534815at2759"/>
<dbReference type="AlphaFoldDB" id="A0A2J6PNS9"/>
<dbReference type="GO" id="GO:0005737">
    <property type="term" value="C:cytoplasm"/>
    <property type="evidence" value="ECO:0007669"/>
    <property type="project" value="GOC"/>
</dbReference>
<reference evidence="3 4" key="1">
    <citation type="submission" date="2016-05" db="EMBL/GenBank/DDBJ databases">
        <title>A degradative enzymes factory behind the ericoid mycorrhizal symbiosis.</title>
        <authorList>
            <consortium name="DOE Joint Genome Institute"/>
            <person name="Martino E."/>
            <person name="Morin E."/>
            <person name="Grelet G."/>
            <person name="Kuo A."/>
            <person name="Kohler A."/>
            <person name="Daghino S."/>
            <person name="Barry K."/>
            <person name="Choi C."/>
            <person name="Cichocki N."/>
            <person name="Clum A."/>
            <person name="Copeland A."/>
            <person name="Hainaut M."/>
            <person name="Haridas S."/>
            <person name="Labutti K."/>
            <person name="Lindquist E."/>
            <person name="Lipzen A."/>
            <person name="Khouja H.-R."/>
            <person name="Murat C."/>
            <person name="Ohm R."/>
            <person name="Olson A."/>
            <person name="Spatafora J."/>
            <person name="Veneault-Fourrey C."/>
            <person name="Henrissat B."/>
            <person name="Grigoriev I."/>
            <person name="Martin F."/>
            <person name="Perotto S."/>
        </authorList>
    </citation>
    <scope>NUCLEOTIDE SEQUENCE [LARGE SCALE GENOMIC DNA]</scope>
    <source>
        <strain evidence="3 4">UAMH 7357</strain>
    </source>
</reference>
<sequence length="839" mass="94321">MATADVQDQLGQVLINFSTNGEFPEEESVSAAYVQKSVLAPALAALSIARSELETEIRQISHDSAPDVDAWIEHAKSIQDDIDRSRRLASSIVRQAEAEDETEETLQEKEKYVEFLTKEVSFNDQLLSALKGIQGVDEILQQAEELAAKQSIVEALFKLEAAWKAIGELPLEKTTRAVRILDSKCFDQRHTIHEQFTNVWNKLVQVDRDQKAIIINKELPNEGTNLDLAIIGLKAFKELEKVANQLWKDLDETIIRPRTVLPLDGSVGSLSAIIVHQNCLSLGNESTDRTIKSLFVDLETIIRFLVDNLPFEFIEPLSKSMMPSLVQRILDLWLDTAVPSSLEDMVDYQKALAQVGDFANKLDVLKWPGIEGFHDWVTNAPKIWLNKKRESVLDWTRNQFALGLGTRYETERTEKRMVAREQGESIMDTGTAVTQEWDAAWESDGESKEDESESRNRMSLDEERQANEMFTPSQDEVDDAADAWGWNDNDDAESESLAEPVTQTVAAPQAAQQLAPELREMTLTEKYWVTSFPQPVYTTVSTIYEEGAKLTRPESSHIPVSPAAPGLFSLPALLLAMYRSVSPLYYSDEPGGNMLLYNDAVWLAEKLRDFASDWKNREDLPPRAYGKVKLDSEIKILESFAKRAYTNELNAQRTIINDLLAGAQNFFQQGDEADQSINDVISHIRTQAALWEKILPYSAWASATGSLVNAVATKLVSDIFDLTDLSVDEAERAATLLSRVELLDGLFIPKSQNGQPTKKTALTPQFADKWMKMRLLTEVLQSNLVEVKYLWFESELSFDFTAEEVVDLINLSFESNAGVRAAIREIRENPYPRQGKAGA</sequence>
<dbReference type="InterPro" id="IPR055148">
    <property type="entry name" value="ZW10_C_2"/>
</dbReference>
<feature type="compositionally biased region" description="Acidic residues" evidence="1">
    <location>
        <begin position="441"/>
        <end position="452"/>
    </location>
</feature>
<proteinExistence type="predicted"/>
<dbReference type="GO" id="GO:0006888">
    <property type="term" value="P:endoplasmic reticulum to Golgi vesicle-mediated transport"/>
    <property type="evidence" value="ECO:0007669"/>
    <property type="project" value="TreeGrafter"/>
</dbReference>
<dbReference type="PANTHER" id="PTHR12205:SF0">
    <property type="entry name" value="CENTROMERE_KINETOCHORE PROTEIN ZW10 HOMOLOG"/>
    <property type="match status" value="1"/>
</dbReference>
<accession>A0A2J6PNS9</accession>
<dbReference type="Gene3D" id="1.10.357.150">
    <property type="match status" value="1"/>
</dbReference>
<evidence type="ECO:0000256" key="1">
    <source>
        <dbReference type="SAM" id="MobiDB-lite"/>
    </source>
</evidence>
<dbReference type="STRING" id="1745343.A0A2J6PNS9"/>
<protein>
    <submittedName>
        <fullName evidence="3">Centromere/kinetochore protein-like protein zw10</fullName>
    </submittedName>
</protein>
<feature type="region of interest" description="Disordered" evidence="1">
    <location>
        <begin position="441"/>
        <end position="501"/>
    </location>
</feature>
<feature type="compositionally biased region" description="Basic and acidic residues" evidence="1">
    <location>
        <begin position="453"/>
        <end position="466"/>
    </location>
</feature>
<dbReference type="InterPro" id="IPR046362">
    <property type="entry name" value="Zw10/DSL1_C_sf"/>
</dbReference>
<dbReference type="PANTHER" id="PTHR12205">
    <property type="entry name" value="CENTROMERE/KINETOCHORE PROTEIN ZW10"/>
    <property type="match status" value="1"/>
</dbReference>
<gene>
    <name evidence="3" type="ORF">NA56DRAFT_649951</name>
</gene>
<evidence type="ECO:0000313" key="3">
    <source>
        <dbReference type="EMBL" id="PMD15693.1"/>
    </source>
</evidence>
<name>A0A2J6PNS9_9HELO</name>
<dbReference type="GO" id="GO:0007094">
    <property type="term" value="P:mitotic spindle assembly checkpoint signaling"/>
    <property type="evidence" value="ECO:0007669"/>
    <property type="project" value="TreeGrafter"/>
</dbReference>
<evidence type="ECO:0000313" key="4">
    <source>
        <dbReference type="Proteomes" id="UP000235672"/>
    </source>
</evidence>